<dbReference type="EMBL" id="JAAIUW010000010">
    <property type="protein sequence ID" value="KAF7811766.1"/>
    <property type="molecule type" value="Genomic_DNA"/>
</dbReference>
<comment type="caution">
    <text evidence="1">The sequence shown here is derived from an EMBL/GenBank/DDBJ whole genome shotgun (WGS) entry which is preliminary data.</text>
</comment>
<protein>
    <submittedName>
        <fullName evidence="1">Uncharacterized protein</fullName>
    </submittedName>
</protein>
<reference evidence="1" key="1">
    <citation type="submission" date="2020-09" db="EMBL/GenBank/DDBJ databases">
        <title>Genome-Enabled Discovery of Anthraquinone Biosynthesis in Senna tora.</title>
        <authorList>
            <person name="Kang S.-H."/>
            <person name="Pandey R.P."/>
            <person name="Lee C.-M."/>
            <person name="Sim J.-S."/>
            <person name="Jeong J.-T."/>
            <person name="Choi B.-S."/>
            <person name="Jung M."/>
            <person name="Ginzburg D."/>
            <person name="Zhao K."/>
            <person name="Won S.Y."/>
            <person name="Oh T.-J."/>
            <person name="Yu Y."/>
            <person name="Kim N.-H."/>
            <person name="Lee O.R."/>
            <person name="Lee T.-H."/>
            <person name="Bashyal P."/>
            <person name="Kim T.-S."/>
            <person name="Lee W.-H."/>
            <person name="Kawkins C."/>
            <person name="Kim C.-K."/>
            <person name="Kim J.S."/>
            <person name="Ahn B.O."/>
            <person name="Rhee S.Y."/>
            <person name="Sohng J.K."/>
        </authorList>
    </citation>
    <scope>NUCLEOTIDE SEQUENCE</scope>
    <source>
        <tissue evidence="1">Leaf</tissue>
    </source>
</reference>
<dbReference type="AlphaFoldDB" id="A0A834SXU5"/>
<dbReference type="Proteomes" id="UP000634136">
    <property type="component" value="Unassembled WGS sequence"/>
</dbReference>
<sequence>MAPPVEHFGGLRVKFSLHLHSLLFQPNFSTLVEDCNPERNDYGPSYCTCKRSGGYLFRDSLSVTRAVTYRRRVVIAIAIYYLAYVIL</sequence>
<organism evidence="1 2">
    <name type="scientific">Senna tora</name>
    <dbReference type="NCBI Taxonomy" id="362788"/>
    <lineage>
        <taxon>Eukaryota</taxon>
        <taxon>Viridiplantae</taxon>
        <taxon>Streptophyta</taxon>
        <taxon>Embryophyta</taxon>
        <taxon>Tracheophyta</taxon>
        <taxon>Spermatophyta</taxon>
        <taxon>Magnoliopsida</taxon>
        <taxon>eudicotyledons</taxon>
        <taxon>Gunneridae</taxon>
        <taxon>Pentapetalae</taxon>
        <taxon>rosids</taxon>
        <taxon>fabids</taxon>
        <taxon>Fabales</taxon>
        <taxon>Fabaceae</taxon>
        <taxon>Caesalpinioideae</taxon>
        <taxon>Cassia clade</taxon>
        <taxon>Senna</taxon>
    </lineage>
</organism>
<evidence type="ECO:0000313" key="1">
    <source>
        <dbReference type="EMBL" id="KAF7811766.1"/>
    </source>
</evidence>
<gene>
    <name evidence="1" type="ORF">G2W53_032742</name>
</gene>
<proteinExistence type="predicted"/>
<accession>A0A834SXU5</accession>
<evidence type="ECO:0000313" key="2">
    <source>
        <dbReference type="Proteomes" id="UP000634136"/>
    </source>
</evidence>
<name>A0A834SXU5_9FABA</name>
<keyword evidence="2" id="KW-1185">Reference proteome</keyword>